<evidence type="ECO:0000256" key="22">
    <source>
        <dbReference type="ARBA" id="ARBA00029782"/>
    </source>
</evidence>
<evidence type="ECO:0000256" key="30">
    <source>
        <dbReference type="RuleBase" id="RU000311"/>
    </source>
</evidence>
<comment type="subcellular location">
    <subcellularLocation>
        <location evidence="1">Cell membrane</location>
        <topology evidence="1">Single-pass type I membrane protein</topology>
    </subcellularLocation>
    <subcellularLocation>
        <location evidence="30">Membrane</location>
        <topology evidence="30">Single-pass type I membrane protein</topology>
    </subcellularLocation>
</comment>
<dbReference type="PROSITE" id="PS50011">
    <property type="entry name" value="PROTEIN_KINASE_DOM"/>
    <property type="match status" value="1"/>
</dbReference>
<evidence type="ECO:0000256" key="11">
    <source>
        <dbReference type="ARBA" id="ARBA00022741"/>
    </source>
</evidence>
<dbReference type="FunFam" id="2.60.40.10:FF:000720">
    <property type="entry name" value="Platelet-derived growth factor receptor alpha"/>
    <property type="match status" value="1"/>
</dbReference>
<dbReference type="SMART" id="SM00219">
    <property type="entry name" value="TyrKc"/>
    <property type="match status" value="1"/>
</dbReference>
<dbReference type="Gene3D" id="2.60.40.10">
    <property type="entry name" value="Immunoglobulins"/>
    <property type="match status" value="4"/>
</dbReference>
<dbReference type="GO" id="GO:0005018">
    <property type="term" value="F:platelet-derived growth factor alpha-receptor activity"/>
    <property type="evidence" value="ECO:0007669"/>
    <property type="project" value="TreeGrafter"/>
</dbReference>
<dbReference type="InterPro" id="IPR003599">
    <property type="entry name" value="Ig_sub"/>
</dbReference>
<dbReference type="GO" id="GO:0005524">
    <property type="term" value="F:ATP binding"/>
    <property type="evidence" value="ECO:0007669"/>
    <property type="project" value="UniProtKB-UniRule"/>
</dbReference>
<feature type="domain" description="Ig-like" evidence="35">
    <location>
        <begin position="213"/>
        <end position="308"/>
    </location>
</feature>
<dbReference type="Pfam" id="PF13895">
    <property type="entry name" value="Ig_2"/>
    <property type="match status" value="1"/>
</dbReference>
<keyword evidence="11 26" id="KW-0547">Nucleotide-binding</keyword>
<evidence type="ECO:0000256" key="19">
    <source>
        <dbReference type="ARBA" id="ARBA00023170"/>
    </source>
</evidence>
<evidence type="ECO:0000256" key="21">
    <source>
        <dbReference type="ARBA" id="ARBA00023319"/>
    </source>
</evidence>
<dbReference type="FunFam" id="2.60.40.10:FF:000223">
    <property type="entry name" value="Platelet-derived growth factor receptor beta"/>
    <property type="match status" value="1"/>
</dbReference>
<dbReference type="Proteomes" id="UP000694559">
    <property type="component" value="Unplaced"/>
</dbReference>
<accession>A0A8C6Y0C5</accession>
<evidence type="ECO:0000256" key="24">
    <source>
        <dbReference type="ARBA" id="ARBA00051243"/>
    </source>
</evidence>
<dbReference type="InterPro" id="IPR000719">
    <property type="entry name" value="Prot_kinase_dom"/>
</dbReference>
<evidence type="ECO:0000256" key="6">
    <source>
        <dbReference type="ARBA" id="ARBA00022500"/>
    </source>
</evidence>
<evidence type="ECO:0000313" key="37">
    <source>
        <dbReference type="Proteomes" id="UP000694559"/>
    </source>
</evidence>
<evidence type="ECO:0000256" key="1">
    <source>
        <dbReference type="ARBA" id="ARBA00004251"/>
    </source>
</evidence>
<dbReference type="SMART" id="SM00409">
    <property type="entry name" value="IG"/>
    <property type="match status" value="3"/>
</dbReference>
<keyword evidence="27" id="KW-0479">Metal-binding</keyword>
<evidence type="ECO:0000256" key="17">
    <source>
        <dbReference type="ARBA" id="ARBA00023137"/>
    </source>
</evidence>
<feature type="signal peptide" evidence="33">
    <location>
        <begin position="1"/>
        <end position="24"/>
    </location>
</feature>
<feature type="binding site" evidence="26">
    <location>
        <begin position="566"/>
        <end position="573"/>
    </location>
    <ligand>
        <name>ATP</name>
        <dbReference type="ChEBI" id="CHEBI:30616"/>
    </ligand>
</feature>
<feature type="region of interest" description="Disordered" evidence="31">
    <location>
        <begin position="958"/>
        <end position="1003"/>
    </location>
</feature>
<evidence type="ECO:0000256" key="27">
    <source>
        <dbReference type="PIRSR" id="PIRSR000615-3"/>
    </source>
</evidence>
<evidence type="ECO:0000256" key="25">
    <source>
        <dbReference type="PIRSR" id="PIRSR000615-1"/>
    </source>
</evidence>
<comment type="catalytic activity">
    <reaction evidence="24">
        <text>L-tyrosyl-[protein] + ATP = O-phospho-L-tyrosyl-[protein] + ADP + H(+)</text>
        <dbReference type="Rhea" id="RHEA:10596"/>
        <dbReference type="Rhea" id="RHEA-COMP:10136"/>
        <dbReference type="Rhea" id="RHEA-COMP:20101"/>
        <dbReference type="ChEBI" id="CHEBI:15378"/>
        <dbReference type="ChEBI" id="CHEBI:30616"/>
        <dbReference type="ChEBI" id="CHEBI:46858"/>
        <dbReference type="ChEBI" id="CHEBI:61978"/>
        <dbReference type="ChEBI" id="CHEBI:456216"/>
        <dbReference type="EC" id="2.7.10.1"/>
    </reaction>
</comment>
<evidence type="ECO:0000256" key="29">
    <source>
        <dbReference type="PROSITE-ProRule" id="PRU10141"/>
    </source>
</evidence>
<dbReference type="InterPro" id="IPR008266">
    <property type="entry name" value="Tyr_kinase_AS"/>
</dbReference>
<dbReference type="GO" id="GO:0006935">
    <property type="term" value="P:chemotaxis"/>
    <property type="evidence" value="ECO:0007669"/>
    <property type="project" value="UniProtKB-KW"/>
</dbReference>
<dbReference type="PROSITE" id="PS50835">
    <property type="entry name" value="IG_LIKE"/>
    <property type="match status" value="1"/>
</dbReference>
<keyword evidence="4" id="KW-0217">Developmental protein</keyword>
<feature type="binding site" evidence="27">
    <location>
        <position position="787"/>
    </location>
    <ligand>
        <name>Mg(2+)</name>
        <dbReference type="ChEBI" id="CHEBI:18420"/>
    </ligand>
</feature>
<protein>
    <recommendedName>
        <fullName evidence="3">Platelet-derived growth factor receptor alpha</fullName>
        <ecNumber evidence="2">2.7.10.1</ecNumber>
    </recommendedName>
    <alternativeName>
        <fullName evidence="23">Alpha platelet-derived growth factor receptor</fullName>
    </alternativeName>
    <alternativeName>
        <fullName evidence="22">Alpha-type platelet-derived growth factor receptor</fullName>
    </alternativeName>
</protein>
<dbReference type="InterPro" id="IPR020635">
    <property type="entry name" value="Tyr_kinase_cat_dom"/>
</dbReference>
<dbReference type="GO" id="GO:0005886">
    <property type="term" value="C:plasma membrane"/>
    <property type="evidence" value="ECO:0007669"/>
    <property type="project" value="UniProtKB-SubCell"/>
</dbReference>
<dbReference type="Gene3D" id="1.10.510.10">
    <property type="entry name" value="Transferase(Phosphotransferase) domain 1"/>
    <property type="match status" value="2"/>
</dbReference>
<keyword evidence="6" id="KW-0145">Chemotaxis</keyword>
<feature type="binding site" evidence="26 29">
    <location>
        <position position="593"/>
    </location>
    <ligand>
        <name>ATP</name>
        <dbReference type="ChEBI" id="CHEBI:30616"/>
    </ligand>
</feature>
<keyword evidence="15 32" id="KW-1133">Transmembrane helix</keyword>
<evidence type="ECO:0000256" key="8">
    <source>
        <dbReference type="ARBA" id="ARBA00022679"/>
    </source>
</evidence>
<dbReference type="FunFam" id="1.10.510.10:FF:001346">
    <property type="entry name" value="Uncharacterized protein"/>
    <property type="match status" value="1"/>
</dbReference>
<evidence type="ECO:0000256" key="18">
    <source>
        <dbReference type="ARBA" id="ARBA00023157"/>
    </source>
</evidence>
<dbReference type="InterPro" id="IPR013783">
    <property type="entry name" value="Ig-like_fold"/>
</dbReference>
<evidence type="ECO:0000313" key="36">
    <source>
        <dbReference type="Ensembl" id="ENSNNAP00000021081.1"/>
    </source>
</evidence>
<feature type="active site" description="Proton acceptor" evidence="25">
    <location>
        <position position="782"/>
    </location>
</feature>
<dbReference type="GO" id="GO:0048701">
    <property type="term" value="P:embryonic cranial skeleton morphogenesis"/>
    <property type="evidence" value="ECO:0007669"/>
    <property type="project" value="TreeGrafter"/>
</dbReference>
<keyword evidence="18" id="KW-1015">Disulfide bond</keyword>
<evidence type="ECO:0000259" key="35">
    <source>
        <dbReference type="PROSITE" id="PS50835"/>
    </source>
</evidence>
<evidence type="ECO:0000256" key="12">
    <source>
        <dbReference type="ARBA" id="ARBA00022777"/>
    </source>
</evidence>
<organism evidence="36 37">
    <name type="scientific">Naja naja</name>
    <name type="common">Indian cobra</name>
    <dbReference type="NCBI Taxonomy" id="35670"/>
    <lineage>
        <taxon>Eukaryota</taxon>
        <taxon>Metazoa</taxon>
        <taxon>Chordata</taxon>
        <taxon>Craniata</taxon>
        <taxon>Vertebrata</taxon>
        <taxon>Euteleostomi</taxon>
        <taxon>Lepidosauria</taxon>
        <taxon>Squamata</taxon>
        <taxon>Bifurcata</taxon>
        <taxon>Unidentata</taxon>
        <taxon>Episquamata</taxon>
        <taxon>Toxicofera</taxon>
        <taxon>Serpentes</taxon>
        <taxon>Colubroidea</taxon>
        <taxon>Elapidae</taxon>
        <taxon>Elapinae</taxon>
        <taxon>Naja</taxon>
    </lineage>
</organism>
<keyword evidence="12" id="KW-0418">Kinase</keyword>
<feature type="chain" id="PRO_5034771915" description="Platelet-derived growth factor receptor alpha" evidence="33">
    <location>
        <begin position="25"/>
        <end position="1028"/>
    </location>
</feature>
<keyword evidence="16 32" id="KW-0472">Membrane</keyword>
<dbReference type="PROSITE" id="PS00107">
    <property type="entry name" value="PROTEIN_KINASE_ATP"/>
    <property type="match status" value="1"/>
</dbReference>
<dbReference type="Pfam" id="PF07714">
    <property type="entry name" value="PK_Tyr_Ser-Thr"/>
    <property type="match status" value="2"/>
</dbReference>
<dbReference type="InterPro" id="IPR001824">
    <property type="entry name" value="Tyr_kinase_rcpt_3_CS"/>
</dbReference>
<evidence type="ECO:0000256" key="33">
    <source>
        <dbReference type="SAM" id="SignalP"/>
    </source>
</evidence>
<dbReference type="Ensembl" id="ENSNNAT00000022112.1">
    <property type="protein sequence ID" value="ENSNNAP00000021081.1"/>
    <property type="gene ID" value="ENSNNAG00000010974.1"/>
</dbReference>
<feature type="binding site" evidence="27">
    <location>
        <position position="800"/>
    </location>
    <ligand>
        <name>Mg(2+)</name>
        <dbReference type="ChEBI" id="CHEBI:18420"/>
    </ligand>
</feature>
<dbReference type="InterPro" id="IPR001245">
    <property type="entry name" value="Ser-Thr/Tyr_kinase_cat_dom"/>
</dbReference>
<evidence type="ECO:0000256" key="32">
    <source>
        <dbReference type="SAM" id="Phobius"/>
    </source>
</evidence>
<evidence type="ECO:0000256" key="31">
    <source>
        <dbReference type="SAM" id="MobiDB-lite"/>
    </source>
</evidence>
<evidence type="ECO:0000256" key="14">
    <source>
        <dbReference type="ARBA" id="ARBA00022843"/>
    </source>
</evidence>
<feature type="binding site" evidence="26">
    <location>
        <begin position="641"/>
        <end position="647"/>
    </location>
    <ligand>
        <name>ATP</name>
        <dbReference type="ChEBI" id="CHEBI:30616"/>
    </ligand>
</feature>
<dbReference type="GeneTree" id="ENSGT00940000156021"/>
<dbReference type="InterPro" id="IPR050122">
    <property type="entry name" value="RTK"/>
</dbReference>
<dbReference type="FunFam" id="1.10.510.10:FF:002211">
    <property type="match status" value="1"/>
</dbReference>
<keyword evidence="33" id="KW-0732">Signal</keyword>
<dbReference type="PRINTS" id="PR01832">
    <property type="entry name" value="VEGFRECEPTOR"/>
</dbReference>
<evidence type="ECO:0000256" key="20">
    <source>
        <dbReference type="ARBA" id="ARBA00023180"/>
    </source>
</evidence>
<dbReference type="GO" id="GO:0048407">
    <property type="term" value="F:platelet-derived growth factor binding"/>
    <property type="evidence" value="ECO:0007669"/>
    <property type="project" value="TreeGrafter"/>
</dbReference>
<dbReference type="AlphaFoldDB" id="A0A8C6Y0C5"/>
<evidence type="ECO:0000256" key="2">
    <source>
        <dbReference type="ARBA" id="ARBA00011902"/>
    </source>
</evidence>
<dbReference type="InterPro" id="IPR007110">
    <property type="entry name" value="Ig-like_dom"/>
</dbReference>
<dbReference type="OrthoDB" id="9936425at2759"/>
<keyword evidence="20" id="KW-0325">Glycoprotein</keyword>
<keyword evidence="27" id="KW-0460">Magnesium</keyword>
<dbReference type="EC" id="2.7.10.1" evidence="2"/>
<keyword evidence="17" id="KW-0829">Tyrosine-protein kinase</keyword>
<keyword evidence="21 30" id="KW-0393">Immunoglobulin domain</keyword>
<dbReference type="PIRSF" id="PIRSF000615">
    <property type="entry name" value="TyrPK_CSF1-R"/>
    <property type="match status" value="1"/>
</dbReference>
<dbReference type="SUPFAM" id="SSF56112">
    <property type="entry name" value="Protein kinase-like (PK-like)"/>
    <property type="match status" value="1"/>
</dbReference>
<evidence type="ECO:0000256" key="28">
    <source>
        <dbReference type="PIRSR" id="PIRSR000615-4"/>
    </source>
</evidence>
<feature type="compositionally biased region" description="Polar residues" evidence="31">
    <location>
        <begin position="980"/>
        <end position="998"/>
    </location>
</feature>
<keyword evidence="14" id="KW-0832">Ubl conjugation</keyword>
<comment type="similarity">
    <text evidence="30">Belongs to the protein kinase superfamily. Tyr protein kinase family. CSF-1/PDGF receptor subfamily.</text>
</comment>
<keyword evidence="37" id="KW-1185">Reference proteome</keyword>
<keyword evidence="19 30" id="KW-0675">Receptor</keyword>
<evidence type="ECO:0000256" key="15">
    <source>
        <dbReference type="ARBA" id="ARBA00022989"/>
    </source>
</evidence>
<evidence type="ECO:0000256" key="26">
    <source>
        <dbReference type="PIRSR" id="PIRSR000615-2"/>
    </source>
</evidence>
<keyword evidence="10" id="KW-0677">Repeat</keyword>
<dbReference type="InterPro" id="IPR017441">
    <property type="entry name" value="Protein_kinase_ATP_BS"/>
</dbReference>
<dbReference type="SUPFAM" id="SSF48726">
    <property type="entry name" value="Immunoglobulin"/>
    <property type="match status" value="2"/>
</dbReference>
<evidence type="ECO:0000256" key="9">
    <source>
        <dbReference type="ARBA" id="ARBA00022692"/>
    </source>
</evidence>
<evidence type="ECO:0000256" key="5">
    <source>
        <dbReference type="ARBA" id="ARBA00022475"/>
    </source>
</evidence>
<evidence type="ECO:0000256" key="3">
    <source>
        <dbReference type="ARBA" id="ARBA00016938"/>
    </source>
</evidence>
<feature type="binding site" evidence="27">
    <location>
        <position position="538"/>
    </location>
    <ligand>
        <name>Mg(2+)</name>
        <dbReference type="ChEBI" id="CHEBI:18420"/>
    </ligand>
</feature>
<dbReference type="FunFam" id="2.60.40.10:FF:000832">
    <property type="entry name" value="Platelet-derived growth factor receptor alpha"/>
    <property type="match status" value="1"/>
</dbReference>
<evidence type="ECO:0000259" key="34">
    <source>
        <dbReference type="PROSITE" id="PS50011"/>
    </source>
</evidence>
<gene>
    <name evidence="36" type="primary">PDGFRA</name>
</gene>
<dbReference type="InterPro" id="IPR011009">
    <property type="entry name" value="Kinase-like_dom_sf"/>
</dbReference>
<evidence type="ECO:0000256" key="23">
    <source>
        <dbReference type="ARBA" id="ARBA00030503"/>
    </source>
</evidence>
<name>A0A8C6Y0C5_NAJNA</name>
<dbReference type="PANTHER" id="PTHR24416">
    <property type="entry name" value="TYROSINE-PROTEIN KINASE RECEPTOR"/>
    <property type="match status" value="1"/>
</dbReference>
<dbReference type="Pfam" id="PF25305">
    <property type="entry name" value="Ig_PDGFR_d4"/>
    <property type="match status" value="1"/>
</dbReference>
<dbReference type="PROSITE" id="PS00109">
    <property type="entry name" value="PROTEIN_KINASE_TYR"/>
    <property type="match status" value="1"/>
</dbReference>
<keyword evidence="7" id="KW-0597">Phosphoprotein</keyword>
<dbReference type="GO" id="GO:0043235">
    <property type="term" value="C:receptor complex"/>
    <property type="evidence" value="ECO:0007669"/>
    <property type="project" value="TreeGrafter"/>
</dbReference>
<evidence type="ECO:0000256" key="16">
    <source>
        <dbReference type="ARBA" id="ARBA00023136"/>
    </source>
</evidence>
<reference evidence="36" key="2">
    <citation type="submission" date="2025-09" db="UniProtKB">
        <authorList>
            <consortium name="Ensembl"/>
        </authorList>
    </citation>
    <scope>IDENTIFICATION</scope>
</reference>
<feature type="binding site" evidence="26">
    <location>
        <position position="786"/>
    </location>
    <ligand>
        <name>ATP</name>
        <dbReference type="ChEBI" id="CHEBI:30616"/>
    </ligand>
</feature>
<evidence type="ECO:0000256" key="4">
    <source>
        <dbReference type="ARBA" id="ARBA00022473"/>
    </source>
</evidence>
<keyword evidence="9 30" id="KW-0812">Transmembrane</keyword>
<keyword evidence="5" id="KW-1003">Cell membrane</keyword>
<feature type="domain" description="Protein kinase" evidence="34">
    <location>
        <begin position="559"/>
        <end position="895"/>
    </location>
</feature>
<feature type="site" description="Important for interaction with phosphotyrosine-binding proteins" evidence="28">
    <location>
        <position position="903"/>
    </location>
</feature>
<feature type="transmembrane region" description="Helical" evidence="32">
    <location>
        <begin position="491"/>
        <end position="515"/>
    </location>
</feature>
<dbReference type="Gene3D" id="3.30.200.20">
    <property type="entry name" value="Phosphorylase Kinase, domain 1"/>
    <property type="match status" value="1"/>
</dbReference>
<dbReference type="GO" id="GO:0046872">
    <property type="term" value="F:metal ion binding"/>
    <property type="evidence" value="ECO:0007669"/>
    <property type="project" value="UniProtKB-KW"/>
</dbReference>
<evidence type="ECO:0000256" key="13">
    <source>
        <dbReference type="ARBA" id="ARBA00022840"/>
    </source>
</evidence>
<dbReference type="PROSITE" id="PS00240">
    <property type="entry name" value="RECEPTOR_TYR_KIN_III"/>
    <property type="match status" value="1"/>
</dbReference>
<keyword evidence="8" id="KW-0808">Transferase</keyword>
<evidence type="ECO:0000256" key="7">
    <source>
        <dbReference type="ARBA" id="ARBA00022553"/>
    </source>
</evidence>
<proteinExistence type="inferred from homology"/>
<keyword evidence="13 26" id="KW-0067">ATP-binding</keyword>
<evidence type="ECO:0000256" key="10">
    <source>
        <dbReference type="ARBA" id="ARBA00022737"/>
    </source>
</evidence>
<dbReference type="PANTHER" id="PTHR24416:SF52">
    <property type="entry name" value="PLATELET-DERIVED GROWTH FACTOR RECEPTOR ALPHA"/>
    <property type="match status" value="1"/>
</dbReference>
<reference evidence="36" key="1">
    <citation type="submission" date="2025-08" db="UniProtKB">
        <authorList>
            <consortium name="Ensembl"/>
        </authorList>
    </citation>
    <scope>IDENTIFICATION</scope>
</reference>
<dbReference type="InterPro" id="IPR036179">
    <property type="entry name" value="Ig-like_dom_sf"/>
</dbReference>
<sequence>QEMRHWRISPGCFSILFCRPYLLRLSLLPTILPNEEQMVVQLNGPFTLKCSGDSEVSWQHPIPEGNHSITIRNEENNSGLFMTVLEVANASASLTGLYICYYNHSQEEDGEVEGKEIYIFVPDTAVPFVPTSPEDLFIVASEEDNSSIIPCRTTDPNTQVTLMNREGKILYASYDNRLGFIGNFSLGSYICKTTVKAVEFESGEFFIYVYKAPSYLHVDIESPKTVYKTGETITVTCVVLDNEVVNLEWNYPGKVKNKGIITLDDIKVPTQKLIYNLTIPDASVKDSGDYECAVRHVTKDFKKMERIAIYVHDKGFIHLEPHFKPTEAVNLHEVKNFVIFADAYPEPKFFWNKSSVLKLIRAKEEDSGYYTLVAQNEDEIQRYTFSLLIQVPALIRDLVDNHHEGTPLPDVEWLVCKDITKCNNDTAWTLLTNNISDVTVETRLDERNMVASQVTFQKVEEIMAVRCMAKNDLRTVTRELKLVAPTLRSELTVAAAVLVLLVIVIIALIVLVIIWKQKPRYEIRWRVIESISPDGHEYIYVDPMQLPYDSRWEFPRDGLVLGRILGSGAFGKVVEGTAYGLSRSQPVMKVAVKMLKPTARSSEKQALMSELKIMTHLGPHLNIVNLLGACTKSGPIYIITEYCFYGDLVNYLHKNRDNFLSRHPEKTKMDLDIFGINSADESTRSYVILSFENNGEYMDMKQAEATQYVPMLERKDRSKYSDIQRSLYDRPASYKKKSILDGKNLLSDDNSEGLSLLDLLSFTYQVARGMEFLASKNCVHRDLAARNVLLAQGKIVKICDFGLARDIMHDSNYVSKGSVSKNVTSTFNSCFAGGTPYPGMMVDSTFYNKIKSGYRMTKPDHATSEVYDIMVKCWNSEPEKRPSFYHLSEIVESLLPGEYKKSYDRIHLDFLKSDHPAVTRMRVDCDNPYIGVTYKNEDKLKDRESGFDEQRLSADSGYIIPLPDIDPVSEDELGKRNRHSSQTSEESAIETGSSSSTFVKREDETIDDMDIIDDIGMDSSELVEDSFL</sequence>
<dbReference type="FunFam" id="3.30.200.20:FF:000025">
    <property type="entry name" value="Platelet-derived growth factor receptor alpha"/>
    <property type="match status" value="1"/>
</dbReference>